<sequence length="83" mass="8560">MEGEALVAGSGLAFGAGERVFVLGARVEKNREVLSDRTEPGGDHLLRRGADHHPVAVARTDRQAGAGEQGVAHPAADGVDLHA</sequence>
<dbReference type="AlphaFoldDB" id="A0A645IJ05"/>
<reference evidence="2" key="1">
    <citation type="submission" date="2019-08" db="EMBL/GenBank/DDBJ databases">
        <authorList>
            <person name="Kucharzyk K."/>
            <person name="Murdoch R.W."/>
            <person name="Higgins S."/>
            <person name="Loffler F."/>
        </authorList>
    </citation>
    <scope>NUCLEOTIDE SEQUENCE</scope>
</reference>
<evidence type="ECO:0000313" key="2">
    <source>
        <dbReference type="EMBL" id="MPN51110.1"/>
    </source>
</evidence>
<protein>
    <submittedName>
        <fullName evidence="2">Uncharacterized protein</fullName>
    </submittedName>
</protein>
<evidence type="ECO:0000256" key="1">
    <source>
        <dbReference type="SAM" id="MobiDB-lite"/>
    </source>
</evidence>
<proteinExistence type="predicted"/>
<dbReference type="EMBL" id="VSSQ01115858">
    <property type="protein sequence ID" value="MPN51110.1"/>
    <property type="molecule type" value="Genomic_DNA"/>
</dbReference>
<comment type="caution">
    <text evidence="2">The sequence shown here is derived from an EMBL/GenBank/DDBJ whole genome shotgun (WGS) entry which is preliminary data.</text>
</comment>
<name>A0A645IJ05_9ZZZZ</name>
<feature type="region of interest" description="Disordered" evidence="1">
    <location>
        <begin position="60"/>
        <end position="83"/>
    </location>
</feature>
<accession>A0A645IJ05</accession>
<gene>
    <name evidence="2" type="ORF">SDC9_198752</name>
</gene>
<organism evidence="2">
    <name type="scientific">bioreactor metagenome</name>
    <dbReference type="NCBI Taxonomy" id="1076179"/>
    <lineage>
        <taxon>unclassified sequences</taxon>
        <taxon>metagenomes</taxon>
        <taxon>ecological metagenomes</taxon>
    </lineage>
</organism>